<comment type="caution">
    <text evidence="9">The sequence shown here is derived from an EMBL/GenBank/DDBJ whole genome shotgun (WGS) entry which is preliminary data.</text>
</comment>
<dbReference type="SUPFAM" id="SSF51905">
    <property type="entry name" value="FAD/NAD(P)-binding domain"/>
    <property type="match status" value="1"/>
</dbReference>
<name>A0ABS5CXM8_9MOLU</name>
<dbReference type="InterPro" id="IPR016156">
    <property type="entry name" value="FAD/NAD-linked_Rdtase_dimer_sf"/>
</dbReference>
<keyword evidence="3" id="KW-0285">Flavoprotein</keyword>
<protein>
    <submittedName>
        <fullName evidence="9">FAD-dependent oxidoreductase</fullName>
    </submittedName>
</protein>
<dbReference type="PANTHER" id="PTHR43429">
    <property type="entry name" value="PYRIDINE NUCLEOTIDE-DISULFIDE OXIDOREDUCTASE DOMAIN-CONTAINING"/>
    <property type="match status" value="1"/>
</dbReference>
<keyword evidence="4" id="KW-0274">FAD</keyword>
<sequence length="453" mass="50279">MKVIIIGCTHAGTAAAKTMKKNNPQTDILVYERNDNISFLSCGIALYVGGVVKDSRGLFYSNPDELVNMGITTKLKHEVLKVDFNKKEVIVKNLTTNEEFTDTYDKLVIAAGSWPVIPPIEGIKSKNVLLSKNFDNAKDIIAYSKKVNKITVVGAGYIGIELAEAFALRNKEVILIDGEPRIMSKYLDKEFTDLAQQELTKHGVKLALGQRIAGFTTKDDLVTRVKTDKDSFETEMVIMCISFKPNTHLFAQDLKTSPNGALVVNEYMQTSNPDVYACGDCVNVYYNPNSEVKYMPLATNAIRMGTLVGLNIEKQQVKYLGTQGTSGIKIIDLNISSTGLTETVAKDLGKNYETVTIKDANRPEFMPDYDTVTLKLVFDKGSHKILGGQIVSRLDLTEKINTLSVCIQNNMTIEQLAFVDFFFQPHFNKPWSLLNLAGLKALDKSQSKNLLTN</sequence>
<evidence type="ECO:0000256" key="3">
    <source>
        <dbReference type="ARBA" id="ARBA00022630"/>
    </source>
</evidence>
<gene>
    <name evidence="9" type="ORF">CHTY_000600</name>
</gene>
<evidence type="ECO:0000256" key="4">
    <source>
        <dbReference type="ARBA" id="ARBA00022827"/>
    </source>
</evidence>
<dbReference type="Proteomes" id="UP001195571">
    <property type="component" value="Unassembled WGS sequence"/>
</dbReference>
<dbReference type="PRINTS" id="PR00368">
    <property type="entry name" value="FADPNR"/>
</dbReference>
<evidence type="ECO:0000259" key="7">
    <source>
        <dbReference type="Pfam" id="PF02852"/>
    </source>
</evidence>
<evidence type="ECO:0000313" key="10">
    <source>
        <dbReference type="Proteomes" id="UP001195571"/>
    </source>
</evidence>
<proteinExistence type="inferred from homology"/>
<keyword evidence="10" id="KW-1185">Reference proteome</keyword>
<reference evidence="9" key="1">
    <citation type="submission" date="2021-04" db="EMBL/GenBank/DDBJ databases">
        <title>Genomic features of Candidatus Phytoplasma meliae isolate ChTYXIII (1SrXIII-G).</title>
        <authorList>
            <person name="Fernandez F.D."/>
            <person name="Conci L.R."/>
        </authorList>
    </citation>
    <scope>NUCLEOTIDE SEQUENCE [LARGE SCALE GENOMIC DNA]</scope>
    <source>
        <strain evidence="9">ChTYXIII-Mo</strain>
    </source>
</reference>
<evidence type="ECO:0000256" key="5">
    <source>
        <dbReference type="ARBA" id="ARBA00023002"/>
    </source>
</evidence>
<feature type="domain" description="FAD/NAD(P)-binding" evidence="8">
    <location>
        <begin position="1"/>
        <end position="305"/>
    </location>
</feature>
<feature type="domain" description="Pyridine nucleotide-disulphide oxidoreductase dimerisation" evidence="7">
    <location>
        <begin position="328"/>
        <end position="428"/>
    </location>
</feature>
<dbReference type="Pfam" id="PF07992">
    <property type="entry name" value="Pyr_redox_2"/>
    <property type="match status" value="1"/>
</dbReference>
<dbReference type="Gene3D" id="3.50.50.60">
    <property type="entry name" value="FAD/NAD(P)-binding domain"/>
    <property type="match status" value="2"/>
</dbReference>
<dbReference type="RefSeq" id="WP_203551992.1">
    <property type="nucleotide sequence ID" value="NZ_JACAOD020000001.1"/>
</dbReference>
<comment type="similarity">
    <text evidence="2">Belongs to the class-III pyridine nucleotide-disulfide oxidoreductase family.</text>
</comment>
<dbReference type="InterPro" id="IPR023753">
    <property type="entry name" value="FAD/NAD-binding_dom"/>
</dbReference>
<dbReference type="PANTHER" id="PTHR43429:SF1">
    <property type="entry name" value="NAD(P)H SULFUR OXIDOREDUCTASE (COA-DEPENDENT)"/>
    <property type="match status" value="1"/>
</dbReference>
<dbReference type="Gene3D" id="3.30.390.30">
    <property type="match status" value="1"/>
</dbReference>
<dbReference type="EMBL" id="JACAOD020000001">
    <property type="protein sequence ID" value="MBP5835732.1"/>
    <property type="molecule type" value="Genomic_DNA"/>
</dbReference>
<evidence type="ECO:0000313" key="9">
    <source>
        <dbReference type="EMBL" id="MBP5835732.1"/>
    </source>
</evidence>
<dbReference type="InterPro" id="IPR004099">
    <property type="entry name" value="Pyr_nucl-diS_OxRdtase_dimer"/>
</dbReference>
<dbReference type="InterPro" id="IPR050260">
    <property type="entry name" value="FAD-bd_OxRdtase"/>
</dbReference>
<dbReference type="InterPro" id="IPR036188">
    <property type="entry name" value="FAD/NAD-bd_sf"/>
</dbReference>
<dbReference type="SUPFAM" id="SSF55424">
    <property type="entry name" value="FAD/NAD-linked reductases, dimerisation (C-terminal) domain"/>
    <property type="match status" value="1"/>
</dbReference>
<evidence type="ECO:0000256" key="2">
    <source>
        <dbReference type="ARBA" id="ARBA00009130"/>
    </source>
</evidence>
<dbReference type="PRINTS" id="PR00411">
    <property type="entry name" value="PNDRDTASEI"/>
</dbReference>
<evidence type="ECO:0000256" key="1">
    <source>
        <dbReference type="ARBA" id="ARBA00001974"/>
    </source>
</evidence>
<dbReference type="Pfam" id="PF02852">
    <property type="entry name" value="Pyr_redox_dim"/>
    <property type="match status" value="1"/>
</dbReference>
<organism evidence="9 10">
    <name type="scientific">Candidatus Phytoplasma meliae</name>
    <dbReference type="NCBI Taxonomy" id="1848402"/>
    <lineage>
        <taxon>Bacteria</taxon>
        <taxon>Bacillati</taxon>
        <taxon>Mycoplasmatota</taxon>
        <taxon>Mollicutes</taxon>
        <taxon>Acholeplasmatales</taxon>
        <taxon>Acholeplasmataceae</taxon>
        <taxon>Candidatus Phytoplasma</taxon>
        <taxon>16SrXIII (Mexican periwinkle virescence group)</taxon>
    </lineage>
</organism>
<evidence type="ECO:0000259" key="8">
    <source>
        <dbReference type="Pfam" id="PF07992"/>
    </source>
</evidence>
<accession>A0ABS5CXM8</accession>
<comment type="cofactor">
    <cofactor evidence="1">
        <name>FAD</name>
        <dbReference type="ChEBI" id="CHEBI:57692"/>
    </cofactor>
</comment>
<evidence type="ECO:0000256" key="6">
    <source>
        <dbReference type="ARBA" id="ARBA00023284"/>
    </source>
</evidence>
<keyword evidence="5" id="KW-0560">Oxidoreductase</keyword>
<keyword evidence="6" id="KW-0676">Redox-active center</keyword>